<keyword evidence="1" id="KW-0812">Transmembrane</keyword>
<feature type="transmembrane region" description="Helical" evidence="1">
    <location>
        <begin position="33"/>
        <end position="54"/>
    </location>
</feature>
<feature type="transmembrane region" description="Helical" evidence="1">
    <location>
        <begin position="66"/>
        <end position="93"/>
    </location>
</feature>
<sequence length="155" mass="17241">MSSPPTTTTIIQNSPSAPETAPIVIFLTDYLPIIRSVVSRIAVSLFHVFTWLLHTFTRPVLFPIPILAYAFAPFTVLAQILFEIFIATPYYVVVYLLDLFYPVYVFCGIACIVGASIGLVARISASYLVGLVAGREVDSSRHREPYSEKDTYLTD</sequence>
<evidence type="ECO:0000313" key="3">
    <source>
        <dbReference type="Proteomes" id="UP001498398"/>
    </source>
</evidence>
<organism evidence="2 3">
    <name type="scientific">Marasmiellus scandens</name>
    <dbReference type="NCBI Taxonomy" id="2682957"/>
    <lineage>
        <taxon>Eukaryota</taxon>
        <taxon>Fungi</taxon>
        <taxon>Dikarya</taxon>
        <taxon>Basidiomycota</taxon>
        <taxon>Agaricomycotina</taxon>
        <taxon>Agaricomycetes</taxon>
        <taxon>Agaricomycetidae</taxon>
        <taxon>Agaricales</taxon>
        <taxon>Marasmiineae</taxon>
        <taxon>Omphalotaceae</taxon>
        <taxon>Marasmiellus</taxon>
    </lineage>
</organism>
<dbReference type="Proteomes" id="UP001498398">
    <property type="component" value="Unassembled WGS sequence"/>
</dbReference>
<dbReference type="EMBL" id="JBANRG010000010">
    <property type="protein sequence ID" value="KAK7462892.1"/>
    <property type="molecule type" value="Genomic_DNA"/>
</dbReference>
<proteinExistence type="predicted"/>
<evidence type="ECO:0000313" key="2">
    <source>
        <dbReference type="EMBL" id="KAK7462892.1"/>
    </source>
</evidence>
<name>A0ABR1JKK8_9AGAR</name>
<feature type="transmembrane region" description="Helical" evidence="1">
    <location>
        <begin position="99"/>
        <end position="121"/>
    </location>
</feature>
<comment type="caution">
    <text evidence="2">The sequence shown here is derived from an EMBL/GenBank/DDBJ whole genome shotgun (WGS) entry which is preliminary data.</text>
</comment>
<accession>A0ABR1JKK8</accession>
<evidence type="ECO:0000256" key="1">
    <source>
        <dbReference type="SAM" id="Phobius"/>
    </source>
</evidence>
<protein>
    <submittedName>
        <fullName evidence="2">Uncharacterized protein</fullName>
    </submittedName>
</protein>
<reference evidence="2 3" key="1">
    <citation type="submission" date="2024-01" db="EMBL/GenBank/DDBJ databases">
        <title>A draft genome for the cacao thread blight pathogen Marasmiellus scandens.</title>
        <authorList>
            <person name="Baruah I.K."/>
            <person name="Leung J."/>
            <person name="Bukari Y."/>
            <person name="Amoako-Attah I."/>
            <person name="Meinhardt L.W."/>
            <person name="Bailey B.A."/>
            <person name="Cohen S.P."/>
        </authorList>
    </citation>
    <scope>NUCLEOTIDE SEQUENCE [LARGE SCALE GENOMIC DNA]</scope>
    <source>
        <strain evidence="2 3">GH-19</strain>
    </source>
</reference>
<gene>
    <name evidence="2" type="ORF">VKT23_007470</name>
</gene>
<keyword evidence="1" id="KW-0472">Membrane</keyword>
<keyword evidence="3" id="KW-1185">Reference proteome</keyword>
<keyword evidence="1" id="KW-1133">Transmembrane helix</keyword>